<dbReference type="EMBL" id="CAFBMM010000030">
    <property type="protein sequence ID" value="CAB4905857.1"/>
    <property type="molecule type" value="Genomic_DNA"/>
</dbReference>
<dbReference type="InterPro" id="IPR000297">
    <property type="entry name" value="PPIase_PpiC"/>
</dbReference>
<protein>
    <submittedName>
        <fullName evidence="4">Unannotated protein</fullName>
    </submittedName>
</protein>
<evidence type="ECO:0000313" key="4">
    <source>
        <dbReference type="EMBL" id="CAB4979875.1"/>
    </source>
</evidence>
<evidence type="ECO:0000313" key="5">
    <source>
        <dbReference type="EMBL" id="CAB5026697.1"/>
    </source>
</evidence>
<dbReference type="GO" id="GO:0003755">
    <property type="term" value="F:peptidyl-prolyl cis-trans isomerase activity"/>
    <property type="evidence" value="ECO:0007669"/>
    <property type="project" value="InterPro"/>
</dbReference>
<dbReference type="PROSITE" id="PS01096">
    <property type="entry name" value="PPIC_PPIASE_1"/>
    <property type="match status" value="1"/>
</dbReference>
<name>A0A6J7MJ43_9ZZZZ</name>
<evidence type="ECO:0000259" key="1">
    <source>
        <dbReference type="PROSITE" id="PS50198"/>
    </source>
</evidence>
<evidence type="ECO:0000313" key="2">
    <source>
        <dbReference type="EMBL" id="CAB4716878.1"/>
    </source>
</evidence>
<reference evidence="4" key="1">
    <citation type="submission" date="2020-05" db="EMBL/GenBank/DDBJ databases">
        <authorList>
            <person name="Chiriac C."/>
            <person name="Salcher M."/>
            <person name="Ghai R."/>
            <person name="Kavagutti S V."/>
        </authorList>
    </citation>
    <scope>NUCLEOTIDE SEQUENCE</scope>
</reference>
<evidence type="ECO:0000313" key="3">
    <source>
        <dbReference type="EMBL" id="CAB4905857.1"/>
    </source>
</evidence>
<feature type="domain" description="PpiC" evidence="1">
    <location>
        <begin position="171"/>
        <end position="260"/>
    </location>
</feature>
<dbReference type="AlphaFoldDB" id="A0A6J7MJ43"/>
<dbReference type="PROSITE" id="PS50198">
    <property type="entry name" value="PPIC_PPIASE_2"/>
    <property type="match status" value="1"/>
</dbReference>
<dbReference type="Gene3D" id="3.10.50.40">
    <property type="match status" value="1"/>
</dbReference>
<dbReference type="EMBL" id="CAFBOF010000022">
    <property type="protein sequence ID" value="CAB4979875.1"/>
    <property type="molecule type" value="Genomic_DNA"/>
</dbReference>
<dbReference type="EMBL" id="CAFBPQ010000030">
    <property type="protein sequence ID" value="CAB5026697.1"/>
    <property type="molecule type" value="Genomic_DNA"/>
</dbReference>
<gene>
    <name evidence="2" type="ORF">UFOPK2683_00328</name>
    <name evidence="3" type="ORF">UFOPK3605_00756</name>
    <name evidence="4" type="ORF">UFOPK3897_01047</name>
    <name evidence="5" type="ORF">UFOPK4121_01006</name>
</gene>
<sequence length="319" mass="33171">MKRLLAIFLGVVLVAAVVGVVFLVRSSDGPTAFTANGASVSQATIDDELRNLDENKELNKLLAQSSGASASTSPGSLSSEFASSWVSLRINQVIAAQTVKNQGITITSEDIAVAQELALQIFDNSQKVVAAFPQDFQEELVSNLVPVAALIRVIKESPSPTLVSEAKAQCPSGRYVSHILVGTEEEAATLLAQINAGADFATLAQQYSTDGSAVNGGELGCVDSTQFVEPFATVAATQGAGIVSNPVQTEFGFHLIKVTDNSDAALTQLILERVLSGSLGTKVSLDPRYGTFDPRTGTVIPPKALISAPSSSVPLPAIG</sequence>
<dbReference type="InterPro" id="IPR046357">
    <property type="entry name" value="PPIase_dom_sf"/>
</dbReference>
<dbReference type="Pfam" id="PF00639">
    <property type="entry name" value="Rotamase"/>
    <property type="match status" value="1"/>
</dbReference>
<dbReference type="SUPFAM" id="SSF54534">
    <property type="entry name" value="FKBP-like"/>
    <property type="match status" value="1"/>
</dbReference>
<dbReference type="PANTHER" id="PTHR47245:SF2">
    <property type="entry name" value="PEPTIDYL-PROLYL CIS-TRANS ISOMERASE HP_0175-RELATED"/>
    <property type="match status" value="1"/>
</dbReference>
<dbReference type="InterPro" id="IPR050245">
    <property type="entry name" value="PrsA_foldase"/>
</dbReference>
<organism evidence="4">
    <name type="scientific">freshwater metagenome</name>
    <dbReference type="NCBI Taxonomy" id="449393"/>
    <lineage>
        <taxon>unclassified sequences</taxon>
        <taxon>metagenomes</taxon>
        <taxon>ecological metagenomes</taxon>
    </lineage>
</organism>
<proteinExistence type="predicted"/>
<accession>A0A6J7MJ43</accession>
<dbReference type="EMBL" id="CAEZYK010000011">
    <property type="protein sequence ID" value="CAB4716878.1"/>
    <property type="molecule type" value="Genomic_DNA"/>
</dbReference>
<dbReference type="PANTHER" id="PTHR47245">
    <property type="entry name" value="PEPTIDYLPROLYL ISOMERASE"/>
    <property type="match status" value="1"/>
</dbReference>
<dbReference type="InterPro" id="IPR023058">
    <property type="entry name" value="PPIase_PpiC_CS"/>
</dbReference>